<dbReference type="HAMAP" id="MF_01343_B">
    <property type="entry name" value="Ribosomal_uS15_B"/>
    <property type="match status" value="1"/>
</dbReference>
<comment type="similarity">
    <text evidence="1 4">Belongs to the universal ribosomal protein uS15 family.</text>
</comment>
<dbReference type="InterPro" id="IPR009068">
    <property type="entry name" value="uS15_NS1_RNA-bd_sf"/>
</dbReference>
<dbReference type="NCBIfam" id="TIGR00952">
    <property type="entry name" value="S15_bact"/>
    <property type="match status" value="1"/>
</dbReference>
<reference evidence="7" key="2">
    <citation type="journal article" date="2015" name="J. Biotechnol.">
        <title>The structure of the Cyberlindnera jadinii genome and its relation to Candida utilis analyzed by the occurrence of single nucleotide polymorphisms.</title>
        <authorList>
            <person name="Rupp O."/>
            <person name="Brinkrolf K."/>
            <person name="Buerth C."/>
            <person name="Kunigo M."/>
            <person name="Schneider J."/>
            <person name="Jaenicke S."/>
            <person name="Goesmann A."/>
            <person name="Puehler A."/>
            <person name="Jaeger K.-E."/>
            <person name="Ernst J.F."/>
        </authorList>
    </citation>
    <scope>NUCLEOTIDE SEQUENCE [LARGE SCALE GENOMIC DNA]</scope>
    <source>
        <strain evidence="7">ATCC 18201 / CBS 1600 / BCRC 20928 / JCM 3617 / NBRC 0987 / NRRL Y-1542</strain>
    </source>
</reference>
<evidence type="ECO:0000256" key="1">
    <source>
        <dbReference type="ARBA" id="ARBA00008434"/>
    </source>
</evidence>
<dbReference type="SUPFAM" id="SSF47060">
    <property type="entry name" value="S15/NS1 RNA-binding domain"/>
    <property type="match status" value="1"/>
</dbReference>
<dbReference type="GO" id="GO:0005737">
    <property type="term" value="C:cytoplasm"/>
    <property type="evidence" value="ECO:0007669"/>
    <property type="project" value="UniProtKB-ARBA"/>
</dbReference>
<evidence type="ECO:0000313" key="7">
    <source>
        <dbReference type="Proteomes" id="UP000038830"/>
    </source>
</evidence>
<dbReference type="AlphaFoldDB" id="A0A0H5C196"/>
<dbReference type="GO" id="GO:1990904">
    <property type="term" value="C:ribonucleoprotein complex"/>
    <property type="evidence" value="ECO:0007669"/>
    <property type="project" value="UniProtKB-KW"/>
</dbReference>
<dbReference type="Proteomes" id="UP000038830">
    <property type="component" value="Unassembled WGS sequence"/>
</dbReference>
<keyword evidence="3 4" id="KW-0687">Ribonucleoprotein</keyword>
<evidence type="ECO:0008006" key="9">
    <source>
        <dbReference type="Google" id="ProtNLM"/>
    </source>
</evidence>
<evidence type="ECO:0000256" key="4">
    <source>
        <dbReference type="RuleBase" id="RU003919"/>
    </source>
</evidence>
<dbReference type="PANTHER" id="PTHR23321">
    <property type="entry name" value="RIBOSOMAL PROTEIN S15, BACTERIAL AND ORGANELLAR"/>
    <property type="match status" value="1"/>
</dbReference>
<evidence type="ECO:0000313" key="5">
    <source>
        <dbReference type="EMBL" id="CEP21202.1"/>
    </source>
</evidence>
<protein>
    <recommendedName>
        <fullName evidence="9">S15/NS1 RNA-binding domain-containing protein</fullName>
    </recommendedName>
</protein>
<gene>
    <name evidence="5" type="ORF">BN1211_1240</name>
    <name evidence="6" type="ORF">CYBJADRAFT_165843</name>
</gene>
<accession>A0A0H5C196</accession>
<dbReference type="GO" id="GO:0005840">
    <property type="term" value="C:ribosome"/>
    <property type="evidence" value="ECO:0007669"/>
    <property type="project" value="UniProtKB-KW"/>
</dbReference>
<dbReference type="STRING" id="983966.A0A0H5C196"/>
<evidence type="ECO:0000256" key="3">
    <source>
        <dbReference type="ARBA" id="ARBA00023274"/>
    </source>
</evidence>
<evidence type="ECO:0000256" key="2">
    <source>
        <dbReference type="ARBA" id="ARBA00022980"/>
    </source>
</evidence>
<dbReference type="Proteomes" id="UP000094389">
    <property type="component" value="Unassembled WGS sequence"/>
</dbReference>
<dbReference type="GO" id="GO:0003735">
    <property type="term" value="F:structural constituent of ribosome"/>
    <property type="evidence" value="ECO:0007669"/>
    <property type="project" value="InterPro"/>
</dbReference>
<dbReference type="CDD" id="cd00353">
    <property type="entry name" value="Ribosomal_S15p_S13e"/>
    <property type="match status" value="1"/>
</dbReference>
<name>A0A0H5C196_CYBJN</name>
<dbReference type="EMBL" id="KV453925">
    <property type="protein sequence ID" value="ODV76586.1"/>
    <property type="molecule type" value="Genomic_DNA"/>
</dbReference>
<keyword evidence="2 4" id="KW-0689">Ribosomal protein</keyword>
<sequence length="289" mass="33764">MLMNGSVLKAFGSVQSVRFFSASPVSMVKKSILKIRATERKEVNLLRQKYISEKNSNVDPVLGLPNNPFLNRIDAESKEPNVLGRSYQLPELEKLLYGAQEASVKDSYASASVSDSSLRQREAVLRILSMKNRADAEVLKFKIGLAKKEFQRFEGDTGSSEVQAAVATVRIHHLYHHCKDNKKDLQNVRLLRMIVQKRQKILRYLKRDNPERYYWAINKLGLTDHIVHMEFNMDRRYMQKFKMYGDRILIKESNKIQEEERKQRRKEKKLLKHKSLNELRSMKRALSKP</sequence>
<dbReference type="OrthoDB" id="441444at2759"/>
<reference evidence="6 8" key="3">
    <citation type="journal article" date="2016" name="Proc. Natl. Acad. Sci. U.S.A.">
        <title>Comparative genomics of biotechnologically important yeasts.</title>
        <authorList>
            <person name="Riley R."/>
            <person name="Haridas S."/>
            <person name="Wolfe K.H."/>
            <person name="Lopes M.R."/>
            <person name="Hittinger C.T."/>
            <person name="Goeker M."/>
            <person name="Salamov A.A."/>
            <person name="Wisecaver J.H."/>
            <person name="Long T.M."/>
            <person name="Calvey C.H."/>
            <person name="Aerts A.L."/>
            <person name="Barry K.W."/>
            <person name="Choi C."/>
            <person name="Clum A."/>
            <person name="Coughlan A.Y."/>
            <person name="Deshpande S."/>
            <person name="Douglass A.P."/>
            <person name="Hanson S.J."/>
            <person name="Klenk H.-P."/>
            <person name="LaButti K.M."/>
            <person name="Lapidus A."/>
            <person name="Lindquist E.A."/>
            <person name="Lipzen A.M."/>
            <person name="Meier-Kolthoff J.P."/>
            <person name="Ohm R.A."/>
            <person name="Otillar R.P."/>
            <person name="Pangilinan J.L."/>
            <person name="Peng Y."/>
            <person name="Rokas A."/>
            <person name="Rosa C.A."/>
            <person name="Scheuner C."/>
            <person name="Sibirny A.A."/>
            <person name="Slot J.C."/>
            <person name="Stielow J.B."/>
            <person name="Sun H."/>
            <person name="Kurtzman C.P."/>
            <person name="Blackwell M."/>
            <person name="Grigoriev I.V."/>
            <person name="Jeffries T.W."/>
        </authorList>
    </citation>
    <scope>NUCLEOTIDE SEQUENCE [LARGE SCALE GENOMIC DNA]</scope>
    <source>
        <strain evidence="8">ATCC 18201 / CBS 1600 / BCRC 20928 / JCM 3617 / NBRC 0987 / NRRL Y-1542</strain>
        <strain evidence="6">NRRL Y-1542</strain>
    </source>
</reference>
<dbReference type="Pfam" id="PF00312">
    <property type="entry name" value="Ribosomal_S15"/>
    <property type="match status" value="1"/>
</dbReference>
<evidence type="ECO:0000313" key="6">
    <source>
        <dbReference type="EMBL" id="ODV76586.1"/>
    </source>
</evidence>
<dbReference type="GO" id="GO:0006412">
    <property type="term" value="P:translation"/>
    <property type="evidence" value="ECO:0007669"/>
    <property type="project" value="InterPro"/>
</dbReference>
<accession>A0A1E4SAT5</accession>
<evidence type="ECO:0000313" key="8">
    <source>
        <dbReference type="Proteomes" id="UP000094389"/>
    </source>
</evidence>
<reference evidence="5" key="1">
    <citation type="submission" date="2014-12" db="EMBL/GenBank/DDBJ databases">
        <authorList>
            <person name="Jaenicke S."/>
        </authorList>
    </citation>
    <scope>NUCLEOTIDE SEQUENCE [LARGE SCALE GENOMIC DNA]</scope>
    <source>
        <strain evidence="5">CBS1600</strain>
    </source>
</reference>
<dbReference type="InterPro" id="IPR000589">
    <property type="entry name" value="Ribosomal_uS15"/>
</dbReference>
<dbReference type="OMA" id="FNMGRQY"/>
<keyword evidence="8" id="KW-1185">Reference proteome</keyword>
<dbReference type="InterPro" id="IPR005290">
    <property type="entry name" value="Ribosomal_uS15_bac-type"/>
</dbReference>
<dbReference type="SMART" id="SM01387">
    <property type="entry name" value="Ribosomal_S15"/>
    <property type="match status" value="1"/>
</dbReference>
<dbReference type="EMBL" id="CDQK01000001">
    <property type="protein sequence ID" value="CEP21202.1"/>
    <property type="molecule type" value="Genomic_DNA"/>
</dbReference>
<dbReference type="Gene3D" id="1.10.287.10">
    <property type="entry name" value="S15/NS1, RNA-binding"/>
    <property type="match status" value="1"/>
</dbReference>
<organism evidence="5 7">
    <name type="scientific">Cyberlindnera jadinii (strain ATCC 18201 / CBS 1600 / BCRC 20928 / JCM 3617 / NBRC 0987 / NRRL Y-1542)</name>
    <name type="common">Torula yeast</name>
    <name type="synonym">Candida utilis</name>
    <dbReference type="NCBI Taxonomy" id="983966"/>
    <lineage>
        <taxon>Eukaryota</taxon>
        <taxon>Fungi</taxon>
        <taxon>Dikarya</taxon>
        <taxon>Ascomycota</taxon>
        <taxon>Saccharomycotina</taxon>
        <taxon>Saccharomycetes</taxon>
        <taxon>Phaffomycetales</taxon>
        <taxon>Phaffomycetaceae</taxon>
        <taxon>Cyberlindnera</taxon>
    </lineage>
</organism>
<dbReference type="PANTHER" id="PTHR23321:SF26">
    <property type="entry name" value="SMALL RIBOSOMAL SUBUNIT PROTEIN US15M"/>
    <property type="match status" value="1"/>
</dbReference>
<proteinExistence type="inferred from homology"/>